<accession>A0A1Y2PIA3</accession>
<dbReference type="GO" id="GO:0003700">
    <property type="term" value="F:DNA-binding transcription factor activity"/>
    <property type="evidence" value="ECO:0007669"/>
    <property type="project" value="TreeGrafter"/>
</dbReference>
<dbReference type="InterPro" id="IPR000595">
    <property type="entry name" value="cNMP-bd_dom"/>
</dbReference>
<feature type="domain" description="HTH crp-type" evidence="5">
    <location>
        <begin position="130"/>
        <end position="198"/>
    </location>
</feature>
<evidence type="ECO:0000256" key="3">
    <source>
        <dbReference type="ARBA" id="ARBA00023163"/>
    </source>
</evidence>
<dbReference type="GO" id="GO:0005829">
    <property type="term" value="C:cytosol"/>
    <property type="evidence" value="ECO:0007669"/>
    <property type="project" value="TreeGrafter"/>
</dbReference>
<name>A0A1Y2PIA3_9FLAO</name>
<dbReference type="STRING" id="1635173.WH52_02210"/>
<dbReference type="PANTHER" id="PTHR24567">
    <property type="entry name" value="CRP FAMILY TRANSCRIPTIONAL REGULATORY PROTEIN"/>
    <property type="match status" value="1"/>
</dbReference>
<dbReference type="InterPro" id="IPR036390">
    <property type="entry name" value="WH_DNA-bd_sf"/>
</dbReference>
<dbReference type="SUPFAM" id="SSF46785">
    <property type="entry name" value="Winged helix' DNA-binding domain"/>
    <property type="match status" value="1"/>
</dbReference>
<dbReference type="Pfam" id="PF13545">
    <property type="entry name" value="HTH_Crp_2"/>
    <property type="match status" value="1"/>
</dbReference>
<dbReference type="SMART" id="SM00419">
    <property type="entry name" value="HTH_CRP"/>
    <property type="match status" value="1"/>
</dbReference>
<evidence type="ECO:0000256" key="2">
    <source>
        <dbReference type="ARBA" id="ARBA00023125"/>
    </source>
</evidence>
<protein>
    <submittedName>
        <fullName evidence="6">Cyclic nucleotide-binding protein</fullName>
    </submittedName>
</protein>
<keyword evidence="7" id="KW-1185">Reference proteome</keyword>
<dbReference type="EMBL" id="LAPZ01000001">
    <property type="protein sequence ID" value="OSY89469.1"/>
    <property type="molecule type" value="Genomic_DNA"/>
</dbReference>
<dbReference type="Proteomes" id="UP000194221">
    <property type="component" value="Unassembled WGS sequence"/>
</dbReference>
<dbReference type="SMART" id="SM00100">
    <property type="entry name" value="cNMP"/>
    <property type="match status" value="1"/>
</dbReference>
<dbReference type="InterPro" id="IPR014710">
    <property type="entry name" value="RmlC-like_jellyroll"/>
</dbReference>
<dbReference type="PANTHER" id="PTHR24567:SF26">
    <property type="entry name" value="REGULATORY PROTEIN YEIL"/>
    <property type="match status" value="1"/>
</dbReference>
<dbReference type="AlphaFoldDB" id="A0A1Y2PIA3"/>
<keyword evidence="2" id="KW-0238">DNA-binding</keyword>
<dbReference type="InParanoid" id="A0A1Y2PIA3"/>
<dbReference type="CDD" id="cd00038">
    <property type="entry name" value="CAP_ED"/>
    <property type="match status" value="1"/>
</dbReference>
<evidence type="ECO:0000256" key="1">
    <source>
        <dbReference type="ARBA" id="ARBA00023015"/>
    </source>
</evidence>
<dbReference type="PROSITE" id="PS51063">
    <property type="entry name" value="HTH_CRP_2"/>
    <property type="match status" value="1"/>
</dbReference>
<dbReference type="SUPFAM" id="SSF51206">
    <property type="entry name" value="cAMP-binding domain-like"/>
    <property type="match status" value="1"/>
</dbReference>
<proteinExistence type="predicted"/>
<organism evidence="6 7">
    <name type="scientific">Tenacibaculum holothuriorum</name>
    <dbReference type="NCBI Taxonomy" id="1635173"/>
    <lineage>
        <taxon>Bacteria</taxon>
        <taxon>Pseudomonadati</taxon>
        <taxon>Bacteroidota</taxon>
        <taxon>Flavobacteriia</taxon>
        <taxon>Flavobacteriales</taxon>
        <taxon>Flavobacteriaceae</taxon>
        <taxon>Tenacibaculum</taxon>
    </lineage>
</organism>
<evidence type="ECO:0000259" key="5">
    <source>
        <dbReference type="PROSITE" id="PS51063"/>
    </source>
</evidence>
<dbReference type="PRINTS" id="PR00034">
    <property type="entry name" value="HTHCRP"/>
</dbReference>
<sequence length="198" mass="23046">MIPTQLLHTIGSQVKTFAKDELIFNENDNAKNYYQILSGAVKMSNFNDEGKEFIQGIFYKEQSFGEPPLFIDVKYPAHAISLDETQLFIVPKDEFLKLLQENPDIHLYFTKTLAKRLYYKAIIASEISSQEPAHRILRFLDYLKNDVYNITNSFAFEVPYTRQQIADTLGLRVETTIRAIKNLEKQGKVKIVKRKVFR</sequence>
<feature type="domain" description="Cyclic nucleotide-binding" evidence="4">
    <location>
        <begin position="15"/>
        <end position="116"/>
    </location>
</feature>
<dbReference type="InterPro" id="IPR012318">
    <property type="entry name" value="HTH_CRP"/>
</dbReference>
<evidence type="ECO:0000313" key="6">
    <source>
        <dbReference type="EMBL" id="OSY89469.1"/>
    </source>
</evidence>
<dbReference type="PROSITE" id="PS50042">
    <property type="entry name" value="CNMP_BINDING_3"/>
    <property type="match status" value="1"/>
</dbReference>
<evidence type="ECO:0000259" key="4">
    <source>
        <dbReference type="PROSITE" id="PS50042"/>
    </source>
</evidence>
<dbReference type="InterPro" id="IPR050397">
    <property type="entry name" value="Env_Response_Regulators"/>
</dbReference>
<dbReference type="OrthoDB" id="667966at2"/>
<keyword evidence="1" id="KW-0805">Transcription regulation</keyword>
<reference evidence="6 7" key="1">
    <citation type="submission" date="2015-03" db="EMBL/GenBank/DDBJ databases">
        <title>Genome sequence of Tenacibaculum sp. S2-2, isolated from intestinal microbiota of sea cucumber, Apostichopus japonicas.</title>
        <authorList>
            <person name="Shao Z."/>
            <person name="Wang L."/>
            <person name="Li X."/>
        </authorList>
    </citation>
    <scope>NUCLEOTIDE SEQUENCE [LARGE SCALE GENOMIC DNA]</scope>
    <source>
        <strain evidence="6 7">S2-2</strain>
    </source>
</reference>
<evidence type="ECO:0000313" key="7">
    <source>
        <dbReference type="Proteomes" id="UP000194221"/>
    </source>
</evidence>
<dbReference type="Gene3D" id="2.60.120.10">
    <property type="entry name" value="Jelly Rolls"/>
    <property type="match status" value="1"/>
</dbReference>
<comment type="caution">
    <text evidence="6">The sequence shown here is derived from an EMBL/GenBank/DDBJ whole genome shotgun (WGS) entry which is preliminary data.</text>
</comment>
<dbReference type="GO" id="GO:0003677">
    <property type="term" value="F:DNA binding"/>
    <property type="evidence" value="ECO:0007669"/>
    <property type="project" value="UniProtKB-KW"/>
</dbReference>
<keyword evidence="3" id="KW-0804">Transcription</keyword>
<dbReference type="Pfam" id="PF00027">
    <property type="entry name" value="cNMP_binding"/>
    <property type="match status" value="1"/>
</dbReference>
<dbReference type="InterPro" id="IPR018490">
    <property type="entry name" value="cNMP-bd_dom_sf"/>
</dbReference>
<gene>
    <name evidence="6" type="ORF">WH52_02210</name>
</gene>